<evidence type="ECO:0000313" key="3">
    <source>
        <dbReference type="Proteomes" id="UP000236721"/>
    </source>
</evidence>
<accession>A0A1H5VD13</accession>
<dbReference type="Gene3D" id="2.40.420.20">
    <property type="match status" value="1"/>
</dbReference>
<dbReference type="GO" id="GO:0015562">
    <property type="term" value="F:efflux transmembrane transporter activity"/>
    <property type="evidence" value="ECO:0007669"/>
    <property type="project" value="TreeGrafter"/>
</dbReference>
<dbReference type="PANTHER" id="PTHR30469:SF11">
    <property type="entry name" value="BLL4320 PROTEIN"/>
    <property type="match status" value="1"/>
</dbReference>
<reference evidence="3" key="1">
    <citation type="submission" date="2016-10" db="EMBL/GenBank/DDBJ databases">
        <authorList>
            <person name="Varghese N."/>
            <person name="Submissions S."/>
        </authorList>
    </citation>
    <scope>NUCLEOTIDE SEQUENCE [LARGE SCALE GENOMIC DNA]</scope>
    <source>
        <strain evidence="3">CGMCC 1.7062</strain>
    </source>
</reference>
<dbReference type="OrthoDB" id="266524at2"/>
<name>A0A1H5VD13_9VIBR</name>
<sequence length="361" mass="39289">MNVVRKRILTNASIAAIFLALTGCKESRLDEAAVTKPLTVSTTEINLSPYYTVKREYVGTVKAGQQANLGFELAGKIESLLVDVGDQVEKGTPLIQLDTDLLVTEANQLRAQTNEVKAQLKLVDANLQRQQSLKTKGFSADAEIDALTSEKGVLQANLLRISAVLNANKLRQEKSTLVAPYAGVIAKRHVSLGDVVNVGTPTLELLASEGKEAFIGIPAHQLSRVTHLKAPQVRVADHRYAVKLLNPGAMVDTQSRSVGLRYRFPEEAQLLEGQLAYLAFDEQVNESGYWVPLTALIDGLRGVWNVYIIDTNNIVERRTVNVLYADSQRAFVNGAIQDGESIISSGLHRVVPGQNVLVAGK</sequence>
<evidence type="ECO:0000313" key="2">
    <source>
        <dbReference type="EMBL" id="SEF85245.1"/>
    </source>
</evidence>
<dbReference type="PROSITE" id="PS51257">
    <property type="entry name" value="PROKAR_LIPOPROTEIN"/>
    <property type="match status" value="1"/>
</dbReference>
<dbReference type="Gene3D" id="2.40.30.170">
    <property type="match status" value="1"/>
</dbReference>
<evidence type="ECO:0000256" key="1">
    <source>
        <dbReference type="ARBA" id="ARBA00009477"/>
    </source>
</evidence>
<proteinExistence type="inferred from homology"/>
<comment type="similarity">
    <text evidence="1">Belongs to the membrane fusion protein (MFP) (TC 8.A.1) family.</text>
</comment>
<dbReference type="Gene3D" id="2.40.50.100">
    <property type="match status" value="1"/>
</dbReference>
<dbReference type="PANTHER" id="PTHR30469">
    <property type="entry name" value="MULTIDRUG RESISTANCE PROTEIN MDTA"/>
    <property type="match status" value="1"/>
</dbReference>
<dbReference type="GO" id="GO:1990281">
    <property type="term" value="C:efflux pump complex"/>
    <property type="evidence" value="ECO:0007669"/>
    <property type="project" value="TreeGrafter"/>
</dbReference>
<gene>
    <name evidence="2" type="ORF">SAMN04488244_104158</name>
</gene>
<protein>
    <submittedName>
        <fullName evidence="2">RND family efflux transporter, MFP subunit</fullName>
    </submittedName>
</protein>
<dbReference type="AlphaFoldDB" id="A0A1H5VD13"/>
<organism evidence="2 3">
    <name type="scientific">Vibrio hangzhouensis</name>
    <dbReference type="NCBI Taxonomy" id="462991"/>
    <lineage>
        <taxon>Bacteria</taxon>
        <taxon>Pseudomonadati</taxon>
        <taxon>Pseudomonadota</taxon>
        <taxon>Gammaproteobacteria</taxon>
        <taxon>Vibrionales</taxon>
        <taxon>Vibrionaceae</taxon>
        <taxon>Vibrio</taxon>
    </lineage>
</organism>
<dbReference type="SUPFAM" id="SSF111369">
    <property type="entry name" value="HlyD-like secretion proteins"/>
    <property type="match status" value="1"/>
</dbReference>
<dbReference type="Proteomes" id="UP000236721">
    <property type="component" value="Unassembled WGS sequence"/>
</dbReference>
<dbReference type="Gene3D" id="1.10.287.470">
    <property type="entry name" value="Helix hairpin bin"/>
    <property type="match status" value="1"/>
</dbReference>
<keyword evidence="3" id="KW-1185">Reference proteome</keyword>
<dbReference type="InterPro" id="IPR006143">
    <property type="entry name" value="RND_pump_MFP"/>
</dbReference>
<dbReference type="EMBL" id="FNVG01000004">
    <property type="protein sequence ID" value="SEF85245.1"/>
    <property type="molecule type" value="Genomic_DNA"/>
</dbReference>
<dbReference type="NCBIfam" id="TIGR01730">
    <property type="entry name" value="RND_mfp"/>
    <property type="match status" value="1"/>
</dbReference>